<dbReference type="PROSITE" id="PS50003">
    <property type="entry name" value="PH_DOMAIN"/>
    <property type="match status" value="1"/>
</dbReference>
<evidence type="ECO:0000256" key="2">
    <source>
        <dbReference type="ARBA" id="ARBA00022737"/>
    </source>
</evidence>
<dbReference type="InterPro" id="IPR040655">
    <property type="entry name" value="TIAM1_CC-Ex"/>
</dbReference>
<dbReference type="InterPro" id="IPR011993">
    <property type="entry name" value="PH-like_dom_sf"/>
</dbReference>
<evidence type="ECO:0000256" key="3">
    <source>
        <dbReference type="SAM" id="MobiDB-lite"/>
    </source>
</evidence>
<dbReference type="Pfam" id="PF23014">
    <property type="entry name" value="PH_Tiam1"/>
    <property type="match status" value="1"/>
</dbReference>
<dbReference type="InterPro" id="IPR055230">
    <property type="entry name" value="PH_Tiam1/2"/>
</dbReference>
<protein>
    <recommendedName>
        <fullName evidence="9">TIAM Rac1 associated GEF 1b</fullName>
    </recommendedName>
</protein>
<evidence type="ECO:0000259" key="4">
    <source>
        <dbReference type="PROSITE" id="PS50003"/>
    </source>
</evidence>
<evidence type="ECO:0000259" key="5">
    <source>
        <dbReference type="PROSITE" id="PS50010"/>
    </source>
</evidence>
<dbReference type="InterPro" id="IPR035899">
    <property type="entry name" value="DBL_dom_sf"/>
</dbReference>
<dbReference type="PROSITE" id="PS00741">
    <property type="entry name" value="DH_1"/>
    <property type="match status" value="1"/>
</dbReference>
<dbReference type="PROSITE" id="PS50898">
    <property type="entry name" value="RBD"/>
    <property type="match status" value="1"/>
</dbReference>
<dbReference type="CDD" id="cd01230">
    <property type="entry name" value="PH1_Tiam1_2"/>
    <property type="match status" value="1"/>
</dbReference>
<feature type="compositionally biased region" description="Basic and acidic residues" evidence="3">
    <location>
        <begin position="147"/>
        <end position="160"/>
    </location>
</feature>
<dbReference type="SMART" id="SM00233">
    <property type="entry name" value="PH"/>
    <property type="match status" value="2"/>
</dbReference>
<dbReference type="CDD" id="cd01255">
    <property type="entry name" value="PH2_Tiam1_2"/>
    <property type="match status" value="1"/>
</dbReference>
<dbReference type="SUPFAM" id="SSF50729">
    <property type="entry name" value="PH domain-like"/>
    <property type="match status" value="2"/>
</dbReference>
<reference evidence="7" key="3">
    <citation type="submission" date="2025-08" db="UniProtKB">
        <authorList>
            <consortium name="Ensembl"/>
        </authorList>
    </citation>
    <scope>IDENTIFICATION</scope>
</reference>
<dbReference type="SUPFAM" id="SSF48065">
    <property type="entry name" value="DBL homology domain (DH-domain)"/>
    <property type="match status" value="1"/>
</dbReference>
<dbReference type="Gene3D" id="1.20.900.10">
    <property type="entry name" value="Dbl homology (DH) domain"/>
    <property type="match status" value="1"/>
</dbReference>
<dbReference type="GO" id="GO:0005085">
    <property type="term" value="F:guanyl-nucleotide exchange factor activity"/>
    <property type="evidence" value="ECO:0007669"/>
    <property type="project" value="UniProtKB-KW"/>
</dbReference>
<dbReference type="GO" id="GO:0005886">
    <property type="term" value="C:plasma membrane"/>
    <property type="evidence" value="ECO:0007669"/>
    <property type="project" value="TreeGrafter"/>
</dbReference>
<dbReference type="FunFam" id="2.30.29.30:FF:000065">
    <property type="entry name" value="T cell lymphoma invasion and metastasis 1"/>
    <property type="match status" value="1"/>
</dbReference>
<dbReference type="Proteomes" id="UP000265140">
    <property type="component" value="Chromosome 1"/>
</dbReference>
<dbReference type="GO" id="GO:0005829">
    <property type="term" value="C:cytosol"/>
    <property type="evidence" value="ECO:0007669"/>
    <property type="project" value="TreeGrafter"/>
</dbReference>
<feature type="region of interest" description="Disordered" evidence="3">
    <location>
        <begin position="1403"/>
        <end position="1482"/>
    </location>
</feature>
<feature type="region of interest" description="Disordered" evidence="3">
    <location>
        <begin position="230"/>
        <end position="249"/>
    </location>
</feature>
<evidence type="ECO:0008006" key="9">
    <source>
        <dbReference type="Google" id="ProtNLM"/>
    </source>
</evidence>
<dbReference type="CDD" id="cd00160">
    <property type="entry name" value="RhoGEF"/>
    <property type="match status" value="1"/>
</dbReference>
<dbReference type="InterPro" id="IPR001331">
    <property type="entry name" value="GDS_CDC24_CS"/>
</dbReference>
<feature type="region of interest" description="Disordered" evidence="3">
    <location>
        <begin position="254"/>
        <end position="288"/>
    </location>
</feature>
<dbReference type="FunFam" id="1.20.900.10:FF:000012">
    <property type="entry name" value="T cell lymphoma invasion and metastasis 1"/>
    <property type="match status" value="1"/>
</dbReference>
<dbReference type="SMART" id="SM00455">
    <property type="entry name" value="RBD"/>
    <property type="match status" value="1"/>
</dbReference>
<proteinExistence type="predicted"/>
<feature type="region of interest" description="Disordered" evidence="3">
    <location>
        <begin position="110"/>
        <end position="167"/>
    </location>
</feature>
<reference evidence="7" key="2">
    <citation type="submission" date="2020-02" db="EMBL/GenBank/DDBJ databases">
        <title>Esox lucius (northern pike) genome, fEsoLuc1, primary haplotype.</title>
        <authorList>
            <person name="Myers G."/>
            <person name="Karagic N."/>
            <person name="Meyer A."/>
            <person name="Pippel M."/>
            <person name="Reichard M."/>
            <person name="Winkler S."/>
            <person name="Tracey A."/>
            <person name="Sims Y."/>
            <person name="Howe K."/>
            <person name="Rhie A."/>
            <person name="Formenti G."/>
            <person name="Durbin R."/>
            <person name="Fedrigo O."/>
            <person name="Jarvis E.D."/>
        </authorList>
    </citation>
    <scope>NUCLEOTIDE SEQUENCE [LARGE SCALE GENOMIC DNA]</scope>
</reference>
<dbReference type="InterPro" id="IPR000219">
    <property type="entry name" value="DH_dom"/>
</dbReference>
<evidence type="ECO:0000259" key="6">
    <source>
        <dbReference type="PROSITE" id="PS50898"/>
    </source>
</evidence>
<dbReference type="PANTHER" id="PTHR46001">
    <property type="entry name" value="TIAM (MAMMALIAN TUMOR INVASION AND METASTASIS FACTOR) HOMOLOG"/>
    <property type="match status" value="1"/>
</dbReference>
<feature type="domain" description="RBD" evidence="6">
    <location>
        <begin position="753"/>
        <end position="820"/>
    </location>
</feature>
<evidence type="ECO:0000313" key="7">
    <source>
        <dbReference type="Ensembl" id="ENSELUP00000053754.2"/>
    </source>
</evidence>
<feature type="compositionally biased region" description="Basic and acidic residues" evidence="3">
    <location>
        <begin position="1460"/>
        <end position="1470"/>
    </location>
</feature>
<feature type="domain" description="PH" evidence="4">
    <location>
        <begin position="445"/>
        <end position="553"/>
    </location>
</feature>
<sequence length="1525" mass="169839">MGNVESQNGDHAFYGAQHGHLARKHTSRSLRISNKHRPSGSGSDRRSRDRYASQGKVEHHNSETSTRSSSTPSIPQSLTDHALEPFNQTHVLSDFSSPIWVDRMAMNLRPPQDYHGPQSPGAAPHSPQDYHGPRSPNYTAAVTYLQKTRDGPREHKDGVSFKKKRSKSADMWREDSLEFSLSDLSQEHLTREMTEGQIGETSSGNEPLGRSNTEEVDDRDFPDCDGLLGLASPEGLDPTGRTNSLDQLARRPAGRYAKWHREASRVAREGEDDKMLSPSEEDGNSYGAYTLPCRRSHCLSEGLSKQQTETSTIMQGRRAQTIQDVTAGEGSEYEDSGVDVATAERAGHQGRRYKTMSMSFSVCSAAGRSMFAGSDSGSSSGGAPSEGVQGVYENFRQELEMSSCQTESLEEAGSALSDEQSTMSSAYQSDPLLSVAQGTVRKAGRLAVKNFLVHKKSKKVESATRRKWKSYWVCLKGCTLFFYETDGRSGIDHNSVPKHAVWAEHSIVQAVPEHPKKDFVFCLSNSLGDAFLFQTCSQTELENWITAVHSACAAAVARQHHREDTVRLLKAEIKKLEQKIDMDEKMKKMGDMQLSAVTDNKKRKAILDQIFLWEQNLEQFHMGLFRFRCYLASLQGGELPNPKRLLAFASRTTKLAMGRLGIFSVSSFHALVAARTESGVRRRTHAMSRSSSSKRKSRFSSLWGLDTTSKKKTKAHPSINQVLGDEGTVKSLPRVNTESTMTDSDIWVPDHLTPSWVCLPNDQPVLTIIQPGESALDALETICKAHHLDPTKHYLRLKFLIDNQVQFYIPKPEEDVCDLVCVPKGHRLSVYLPYALIYRLVFVGLNAGDEILQLNGKDSHSLNFSDMKTAFTQASLSLTVNTLPSMDRRQLCYLPPRRSDTICSPGNPVSGPSTEQVAAFCRSLHDMNPSEGAATSSSPSPDSPFPPALGAATRQLSDADKLRKVICELVETERTYVKDLNCLIGRFLTPLQKETCLTQDELDILIGNLPEMVEFQVEFLKTLEDGTRLVPDLEKLERVDQFKKILFSLGGSFLYYADRFKIYSAFCASHTKVPKVLVKAKTDADFKAFLDERNPRQQHSSTLESYLIKPIQRVLKYPLLLRELYSLTDPDSEEHYHLDVAMKAMNKVASHINEMQKIHEEFGAVFDQLIAEQSGDKKEVADLSMGDLLLHTSVAWINPPSSLGKWKKDPQLAAFVFKTAVVFVCKEGSKQKKKIVGSHRVSSGSFEDKDPFRFRHMISTDTLQVRAHNNQDGEGSAVCEIVHVKSESEGRPERIFHLCCSSVDSKKDFLKTVHSILRDKQRRQLMKTESLPPNQQYVPFGGKRLCALKGARPAMNRAVSDPARTLGRRKLVRNRFTIDTDIAEVQAGDTDRWVEEQFDLERYEGEQEARPAEGRGDAVKETDILSDDDEFCQSVRRPSPEAPPTTGLEAPVKALSLGEEGPRGSPEHPQPHGATNPGMRLSALGKSCTLAVVSVDDQGAPEGGEDIWVRREDCPVVSDAQTQHS</sequence>
<name>A0A6Q2XII6_ESOLU</name>
<feature type="compositionally biased region" description="Basic and acidic residues" evidence="3">
    <location>
        <begin position="259"/>
        <end position="275"/>
    </location>
</feature>
<dbReference type="Pfam" id="PF00169">
    <property type="entry name" value="PH"/>
    <property type="match status" value="1"/>
</dbReference>
<keyword evidence="8" id="KW-1185">Reference proteome</keyword>
<dbReference type="PANTHER" id="PTHR46001:SF4">
    <property type="entry name" value="T-LYMPHOMA INVASION AND METASTASIS-INDUCING PROTEIN 1 ISOFORM X1"/>
    <property type="match status" value="1"/>
</dbReference>
<dbReference type="SMART" id="SM00325">
    <property type="entry name" value="RhoGEF"/>
    <property type="match status" value="1"/>
</dbReference>
<organism evidence="7 8">
    <name type="scientific">Esox lucius</name>
    <name type="common">Northern pike</name>
    <dbReference type="NCBI Taxonomy" id="8010"/>
    <lineage>
        <taxon>Eukaryota</taxon>
        <taxon>Metazoa</taxon>
        <taxon>Chordata</taxon>
        <taxon>Craniata</taxon>
        <taxon>Vertebrata</taxon>
        <taxon>Euteleostomi</taxon>
        <taxon>Actinopterygii</taxon>
        <taxon>Neopterygii</taxon>
        <taxon>Teleostei</taxon>
        <taxon>Protacanthopterygii</taxon>
        <taxon>Esociformes</taxon>
        <taxon>Esocidae</taxon>
        <taxon>Esox</taxon>
    </lineage>
</organism>
<keyword evidence="2" id="KW-0677">Repeat</keyword>
<feature type="compositionally biased region" description="Basic and acidic residues" evidence="3">
    <location>
        <begin position="1403"/>
        <end position="1423"/>
    </location>
</feature>
<dbReference type="GO" id="GO:0007264">
    <property type="term" value="P:small GTPase-mediated signal transduction"/>
    <property type="evidence" value="ECO:0007669"/>
    <property type="project" value="InterPro"/>
</dbReference>
<feature type="compositionally biased region" description="Low complexity" evidence="3">
    <location>
        <begin position="63"/>
        <end position="79"/>
    </location>
</feature>
<feature type="region of interest" description="Disordered" evidence="3">
    <location>
        <begin position="1"/>
        <end position="79"/>
    </location>
</feature>
<reference evidence="8" key="1">
    <citation type="journal article" date="2014" name="PLoS ONE">
        <title>The genome and linkage map of the northern pike (Esox lucius): conserved synteny revealed between the salmonid sister group and the Neoteleostei.</title>
        <authorList>
            <person name="Rondeau E.B."/>
            <person name="Minkley D.R."/>
            <person name="Leong J.S."/>
            <person name="Messmer A.M."/>
            <person name="Jantzen J.R."/>
            <person name="von Schalburg K.R."/>
            <person name="Lemon C."/>
            <person name="Bird N.H."/>
            <person name="Koop B.F."/>
        </authorList>
    </citation>
    <scope>NUCLEOTIDE SEQUENCE</scope>
</reference>
<dbReference type="InterPro" id="IPR003116">
    <property type="entry name" value="RBD_dom"/>
</dbReference>
<dbReference type="Gene3D" id="2.30.29.30">
    <property type="entry name" value="Pleckstrin-homology domain (PH domain)/Phosphotyrosine-binding domain (PTB)"/>
    <property type="match status" value="2"/>
</dbReference>
<dbReference type="Pfam" id="PF00621">
    <property type="entry name" value="RhoGEF"/>
    <property type="match status" value="1"/>
</dbReference>
<dbReference type="Gene3D" id="6.10.140.680">
    <property type="match status" value="1"/>
</dbReference>
<evidence type="ECO:0000313" key="8">
    <source>
        <dbReference type="Proteomes" id="UP000265140"/>
    </source>
</evidence>
<dbReference type="Pfam" id="PF18385">
    <property type="entry name" value="Tiam_CC_Ex"/>
    <property type="match status" value="1"/>
</dbReference>
<dbReference type="Ensembl" id="ENSELUT00000059356.2">
    <property type="protein sequence ID" value="ENSELUP00000053754.2"/>
    <property type="gene ID" value="ENSELUG00000020727.3"/>
</dbReference>
<dbReference type="Pfam" id="PF02196">
    <property type="entry name" value="RBD"/>
    <property type="match status" value="1"/>
</dbReference>
<dbReference type="PROSITE" id="PS50010">
    <property type="entry name" value="DH_2"/>
    <property type="match status" value="1"/>
</dbReference>
<dbReference type="GeneTree" id="ENSGT00940000156294"/>
<feature type="compositionally biased region" description="Basic residues" evidence="3">
    <location>
        <begin position="20"/>
        <end position="38"/>
    </location>
</feature>
<feature type="domain" description="DH" evidence="5">
    <location>
        <begin position="961"/>
        <end position="1155"/>
    </location>
</feature>
<evidence type="ECO:0000256" key="1">
    <source>
        <dbReference type="ARBA" id="ARBA00022658"/>
    </source>
</evidence>
<dbReference type="InterPro" id="IPR001849">
    <property type="entry name" value="PH_domain"/>
</dbReference>
<keyword evidence="1" id="KW-0344">Guanine-nucleotide releasing factor</keyword>
<feature type="compositionally biased region" description="Basic and acidic residues" evidence="3">
    <location>
        <begin position="43"/>
        <end position="62"/>
    </location>
</feature>
<feature type="region of interest" description="Disordered" evidence="3">
    <location>
        <begin position="929"/>
        <end position="949"/>
    </location>
</feature>
<feature type="region of interest" description="Disordered" evidence="3">
    <location>
        <begin position="195"/>
        <end position="220"/>
    </location>
</feature>
<dbReference type="InterPro" id="IPR043537">
    <property type="entry name" value="Tiam1/Tiam2/Sif"/>
</dbReference>
<reference evidence="7" key="4">
    <citation type="submission" date="2025-09" db="UniProtKB">
        <authorList>
            <consortium name="Ensembl"/>
        </authorList>
    </citation>
    <scope>IDENTIFICATION</scope>
</reference>
<accession>A0A6Q2XII6</accession>
<dbReference type="Bgee" id="ENSELUG00000020727">
    <property type="expression patterns" value="Expressed in ovary and 10 other cell types or tissues"/>
</dbReference>